<evidence type="ECO:0000256" key="3">
    <source>
        <dbReference type="ARBA" id="ARBA00022692"/>
    </source>
</evidence>
<feature type="transmembrane region" description="Helical" evidence="6">
    <location>
        <begin position="58"/>
        <end position="75"/>
    </location>
</feature>
<dbReference type="Proteomes" id="UP000255382">
    <property type="component" value="Unassembled WGS sequence"/>
</dbReference>
<evidence type="ECO:0000256" key="6">
    <source>
        <dbReference type="SAM" id="Phobius"/>
    </source>
</evidence>
<evidence type="ECO:0000259" key="7">
    <source>
        <dbReference type="PROSITE" id="PS50850"/>
    </source>
</evidence>
<name>A0A378AUQ7_KLEPO</name>
<keyword evidence="4 6" id="KW-1133">Transmembrane helix</keyword>
<feature type="transmembrane region" description="Helical" evidence="6">
    <location>
        <begin position="30"/>
        <end position="49"/>
    </location>
</feature>
<feature type="transmembrane region" description="Helical" evidence="6">
    <location>
        <begin position="118"/>
        <end position="140"/>
    </location>
</feature>
<evidence type="ECO:0000313" key="9">
    <source>
        <dbReference type="Proteomes" id="UP000255382"/>
    </source>
</evidence>
<accession>A0A378AUQ7</accession>
<keyword evidence="2" id="KW-1003">Cell membrane</keyword>
<evidence type="ECO:0000313" key="8">
    <source>
        <dbReference type="EMBL" id="STV21995.1"/>
    </source>
</evidence>
<dbReference type="PANTHER" id="PTHR23508:SF10">
    <property type="entry name" value="CARBOXYLIC ACID TRANSPORTER PROTEIN HOMOLOG"/>
    <property type="match status" value="1"/>
</dbReference>
<gene>
    <name evidence="8" type="primary">pcaK_2</name>
    <name evidence="8" type="ORF">NCTC5050_03301</name>
</gene>
<feature type="domain" description="Major facilitator superfamily (MFS) profile" evidence="7">
    <location>
        <begin position="1"/>
        <end position="187"/>
    </location>
</feature>
<evidence type="ECO:0000256" key="1">
    <source>
        <dbReference type="ARBA" id="ARBA00004141"/>
    </source>
</evidence>
<dbReference type="InterPro" id="IPR011701">
    <property type="entry name" value="MFS"/>
</dbReference>
<dbReference type="Gene3D" id="1.20.1250.20">
    <property type="entry name" value="MFS general substrate transporter like domains"/>
    <property type="match status" value="1"/>
</dbReference>
<organism evidence="8 9">
    <name type="scientific">Klebsiella pneumoniae subsp. ozaenae</name>
    <dbReference type="NCBI Taxonomy" id="574"/>
    <lineage>
        <taxon>Bacteria</taxon>
        <taxon>Pseudomonadati</taxon>
        <taxon>Pseudomonadota</taxon>
        <taxon>Gammaproteobacteria</taxon>
        <taxon>Enterobacterales</taxon>
        <taxon>Enterobacteriaceae</taxon>
        <taxon>Klebsiella/Raoultella group</taxon>
        <taxon>Klebsiella</taxon>
        <taxon>Klebsiella pneumoniae complex</taxon>
    </lineage>
</organism>
<keyword evidence="3 6" id="KW-0812">Transmembrane</keyword>
<dbReference type="GO" id="GO:0046943">
    <property type="term" value="F:carboxylic acid transmembrane transporter activity"/>
    <property type="evidence" value="ECO:0007669"/>
    <property type="project" value="TreeGrafter"/>
</dbReference>
<dbReference type="InterPro" id="IPR036259">
    <property type="entry name" value="MFS_trans_sf"/>
</dbReference>
<evidence type="ECO:0000256" key="4">
    <source>
        <dbReference type="ARBA" id="ARBA00022989"/>
    </source>
</evidence>
<feature type="transmembrane region" description="Helical" evidence="6">
    <location>
        <begin position="146"/>
        <end position="166"/>
    </location>
</feature>
<comment type="subcellular location">
    <subcellularLocation>
        <location evidence="1">Membrane</location>
        <topology evidence="1">Multi-pass membrane protein</topology>
    </subcellularLocation>
</comment>
<reference evidence="8 9" key="1">
    <citation type="submission" date="2018-06" db="EMBL/GenBank/DDBJ databases">
        <authorList>
            <consortium name="Pathogen Informatics"/>
            <person name="Doyle S."/>
        </authorList>
    </citation>
    <scope>NUCLEOTIDE SEQUENCE [LARGE SCALE GENOMIC DNA]</scope>
    <source>
        <strain evidence="8 9">NCTC5050</strain>
    </source>
</reference>
<dbReference type="PANTHER" id="PTHR23508">
    <property type="entry name" value="CARBOXYLIC ACID TRANSPORTER PROTEIN HOMOLOG"/>
    <property type="match status" value="1"/>
</dbReference>
<proteinExistence type="predicted"/>
<keyword evidence="5 6" id="KW-0472">Membrane</keyword>
<dbReference type="AlphaFoldDB" id="A0A378AUQ7"/>
<sequence>MGLLIFLSADQAGCRWLIRETGASMSQASIITALFPLGGGIGVLILGALMDKINPNKVVAVGWLLTGVFVCLVGFSTSSLALMGVMVFIAGSIMNGAQSSMPALAAGFYPTQGRATGVAWMLGIGRFGGILGAFSGAFLMQAQLSFETIFTLLAIPAFLSAFALLIKYRVSKSVPATTDEARSLQKA</sequence>
<protein>
    <submittedName>
        <fullName evidence="8">4-hydroxybenzoate transporter</fullName>
    </submittedName>
</protein>
<dbReference type="InterPro" id="IPR020846">
    <property type="entry name" value="MFS_dom"/>
</dbReference>
<evidence type="ECO:0000256" key="2">
    <source>
        <dbReference type="ARBA" id="ARBA00022475"/>
    </source>
</evidence>
<dbReference type="GO" id="GO:0005886">
    <property type="term" value="C:plasma membrane"/>
    <property type="evidence" value="ECO:0007669"/>
    <property type="project" value="TreeGrafter"/>
</dbReference>
<evidence type="ECO:0000256" key="5">
    <source>
        <dbReference type="ARBA" id="ARBA00023136"/>
    </source>
</evidence>
<dbReference type="Pfam" id="PF07690">
    <property type="entry name" value="MFS_1"/>
    <property type="match status" value="1"/>
</dbReference>
<keyword evidence="9" id="KW-1185">Reference proteome</keyword>
<dbReference type="SUPFAM" id="SSF103473">
    <property type="entry name" value="MFS general substrate transporter"/>
    <property type="match status" value="1"/>
</dbReference>
<dbReference type="PROSITE" id="PS50850">
    <property type="entry name" value="MFS"/>
    <property type="match status" value="1"/>
</dbReference>
<dbReference type="EMBL" id="UGLZ01000005">
    <property type="protein sequence ID" value="STV21995.1"/>
    <property type="molecule type" value="Genomic_DNA"/>
</dbReference>